<dbReference type="GO" id="GO:0003700">
    <property type="term" value="F:DNA-binding transcription factor activity"/>
    <property type="evidence" value="ECO:0007669"/>
    <property type="project" value="InterPro"/>
</dbReference>
<dbReference type="KEGG" id="mchc:CK556_00100"/>
<dbReference type="InterPro" id="IPR000281">
    <property type="entry name" value="HTH_RpiR"/>
</dbReference>
<dbReference type="RefSeq" id="WP_027875845.1">
    <property type="nucleotide sequence ID" value="NZ_CP023173.1"/>
</dbReference>
<dbReference type="STRING" id="1336232.GCA_000518825_00770"/>
<gene>
    <name evidence="2" type="ORF">CK556_00100</name>
</gene>
<dbReference type="PROSITE" id="PS51071">
    <property type="entry name" value="HTH_RPIR"/>
    <property type="match status" value="1"/>
</dbReference>
<evidence type="ECO:0000259" key="1">
    <source>
        <dbReference type="PROSITE" id="PS51071"/>
    </source>
</evidence>
<dbReference type="GO" id="GO:0003677">
    <property type="term" value="F:DNA binding"/>
    <property type="evidence" value="ECO:0007669"/>
    <property type="project" value="InterPro"/>
</dbReference>
<dbReference type="InterPro" id="IPR036388">
    <property type="entry name" value="WH-like_DNA-bd_sf"/>
</dbReference>
<accession>A0A249SME2</accession>
<organism evidence="2 3">
    <name type="scientific">Mesoplasma chauliocola</name>
    <dbReference type="NCBI Taxonomy" id="216427"/>
    <lineage>
        <taxon>Bacteria</taxon>
        <taxon>Bacillati</taxon>
        <taxon>Mycoplasmatota</taxon>
        <taxon>Mollicutes</taxon>
        <taxon>Entomoplasmatales</taxon>
        <taxon>Entomoplasmataceae</taxon>
        <taxon>Mesoplasma</taxon>
    </lineage>
</organism>
<evidence type="ECO:0000313" key="3">
    <source>
        <dbReference type="Proteomes" id="UP000232229"/>
    </source>
</evidence>
<evidence type="ECO:0000313" key="2">
    <source>
        <dbReference type="EMBL" id="ASZ08772.1"/>
    </source>
</evidence>
<dbReference type="PANTHER" id="PTHR30514">
    <property type="entry name" value="GLUCOKINASE"/>
    <property type="match status" value="1"/>
</dbReference>
<dbReference type="PANTHER" id="PTHR30514:SF1">
    <property type="entry name" value="HTH-TYPE TRANSCRIPTIONAL REGULATOR HEXR-RELATED"/>
    <property type="match status" value="1"/>
</dbReference>
<dbReference type="EMBL" id="CP023173">
    <property type="protein sequence ID" value="ASZ08772.1"/>
    <property type="molecule type" value="Genomic_DNA"/>
</dbReference>
<keyword evidence="3" id="KW-1185">Reference proteome</keyword>
<feature type="domain" description="HTH rpiR-type" evidence="1">
    <location>
        <begin position="2"/>
        <end position="80"/>
    </location>
</feature>
<dbReference type="SUPFAM" id="SSF46689">
    <property type="entry name" value="Homeodomain-like"/>
    <property type="match status" value="1"/>
</dbReference>
<name>A0A249SME2_9MOLU</name>
<proteinExistence type="predicted"/>
<sequence>MAWILERIEYASKEYKNSTYKLIATTIKNLVVSKKIEISQKELANLCFVSESTITQFSKYLGFSGFREFWFLLKKECENFENLNKQTIKDQNDFYKPIFSWLENNKEFINKITKSICKSDEVFIYSSNQMINSANFMQDSFNSLQKRTQLLNQTHFQKPFFSEDKKYVIIIFLSGRDNENIELIANSIKESPFSKSINIFLFTTENQLKKINFNPEGVILLDIIKDWPSFVHRNIAANILIGSIYSSILSYI</sequence>
<reference evidence="2 3" key="1">
    <citation type="submission" date="2017-08" db="EMBL/GenBank/DDBJ databases">
        <title>Complete Genome Sequence of Mesoplasma chauliocola.</title>
        <authorList>
            <person name="Knight T.F.Jr."/>
            <person name="Citino T."/>
        </authorList>
    </citation>
    <scope>NUCLEOTIDE SEQUENCE [LARGE SCALE GENOMIC DNA]</scope>
    <source>
        <strain evidence="2 3">CHPA-2</strain>
    </source>
</reference>
<dbReference type="Gene3D" id="1.10.10.10">
    <property type="entry name" value="Winged helix-like DNA-binding domain superfamily/Winged helix DNA-binding domain"/>
    <property type="match status" value="1"/>
</dbReference>
<protein>
    <submittedName>
        <fullName evidence="2">MurR/RpiR family transcriptional regulator</fullName>
    </submittedName>
</protein>
<dbReference type="InterPro" id="IPR009057">
    <property type="entry name" value="Homeodomain-like_sf"/>
</dbReference>
<dbReference type="InterPro" id="IPR047640">
    <property type="entry name" value="RpiR-like"/>
</dbReference>
<dbReference type="GO" id="GO:0097367">
    <property type="term" value="F:carbohydrate derivative binding"/>
    <property type="evidence" value="ECO:0007669"/>
    <property type="project" value="InterPro"/>
</dbReference>
<dbReference type="Proteomes" id="UP000232229">
    <property type="component" value="Chromosome"/>
</dbReference>
<dbReference type="AlphaFoldDB" id="A0A249SME2"/>
<dbReference type="Pfam" id="PF01418">
    <property type="entry name" value="HTH_6"/>
    <property type="match status" value="1"/>
</dbReference>